<dbReference type="EMBL" id="AP024085">
    <property type="protein sequence ID" value="BCL58330.1"/>
    <property type="molecule type" value="Genomic_DNA"/>
</dbReference>
<accession>A0A2T3FLA6</accession>
<evidence type="ECO:0000256" key="9">
    <source>
        <dbReference type="ARBA" id="ARBA00023136"/>
    </source>
</evidence>
<organism evidence="12 13">
    <name type="scientific">Faecalibacillus intestinalis</name>
    <dbReference type="NCBI Taxonomy" id="1982626"/>
    <lineage>
        <taxon>Bacteria</taxon>
        <taxon>Bacillati</taxon>
        <taxon>Bacillota</taxon>
        <taxon>Erysipelotrichia</taxon>
        <taxon>Erysipelotrichales</taxon>
        <taxon>Coprobacillaceae</taxon>
        <taxon>Faecalibacillus</taxon>
    </lineage>
</organism>
<reference evidence="14" key="3">
    <citation type="submission" date="2020-09" db="EMBL/GenBank/DDBJ databases">
        <title>Complete genome sequencing of Faecalibacillus intestinalis strain 14EGH31.</title>
        <authorList>
            <person name="Sakamoto M."/>
            <person name="Murakami T."/>
            <person name="Mori H."/>
        </authorList>
    </citation>
    <scope>NUCLEOTIDE SEQUENCE [LARGE SCALE GENOMIC DNA]</scope>
    <source>
        <strain evidence="14">14EGH31</strain>
    </source>
</reference>
<evidence type="ECO:0000313" key="11">
    <source>
        <dbReference type="EMBL" id="BCL58330.1"/>
    </source>
</evidence>
<name>A0A2T3FLA6_9FIRM</name>
<keyword evidence="5 10" id="KW-0812">Transmembrane</keyword>
<feature type="transmembrane region" description="Helical" evidence="10">
    <location>
        <begin position="425"/>
        <end position="446"/>
    </location>
</feature>
<evidence type="ECO:0000256" key="1">
    <source>
        <dbReference type="ARBA" id="ARBA00004651"/>
    </source>
</evidence>
<dbReference type="GeneID" id="70580482"/>
<keyword evidence="7 10" id="KW-1133">Transmembrane helix</keyword>
<evidence type="ECO:0000256" key="8">
    <source>
        <dbReference type="ARBA" id="ARBA00023065"/>
    </source>
</evidence>
<keyword evidence="8" id="KW-0406">Ion transport</keyword>
<dbReference type="Proteomes" id="UP000593842">
    <property type="component" value="Chromosome"/>
</dbReference>
<dbReference type="RefSeq" id="WP_022001820.1">
    <property type="nucleotide sequence ID" value="NZ_AP024085.1"/>
</dbReference>
<feature type="transmembrane region" description="Helical" evidence="10">
    <location>
        <begin position="136"/>
        <end position="159"/>
    </location>
</feature>
<feature type="transmembrane region" description="Helical" evidence="10">
    <location>
        <begin position="21"/>
        <end position="40"/>
    </location>
</feature>
<comment type="subcellular location">
    <subcellularLocation>
        <location evidence="1">Cell membrane</location>
        <topology evidence="1">Multi-pass membrane protein</topology>
    </subcellularLocation>
</comment>
<feature type="transmembrane region" description="Helical" evidence="10">
    <location>
        <begin position="77"/>
        <end position="105"/>
    </location>
</feature>
<dbReference type="InterPro" id="IPR003445">
    <property type="entry name" value="Cat_transpt"/>
</dbReference>
<evidence type="ECO:0000256" key="6">
    <source>
        <dbReference type="ARBA" id="ARBA00022958"/>
    </source>
</evidence>
<evidence type="ECO:0000256" key="5">
    <source>
        <dbReference type="ARBA" id="ARBA00022692"/>
    </source>
</evidence>
<keyword evidence="3" id="KW-1003">Cell membrane</keyword>
<dbReference type="EMBL" id="PYLQ01000029">
    <property type="protein sequence ID" value="PST36055.1"/>
    <property type="molecule type" value="Genomic_DNA"/>
</dbReference>
<feature type="transmembrane region" description="Helical" evidence="10">
    <location>
        <begin position="248"/>
        <end position="267"/>
    </location>
</feature>
<sequence length="467" mass="51972">MQRKTLHKQYKKLGISAVRRIGFSFFAVILIGSILLSLPMSHTIHSTSSYLDHLFVATSATCVTGLVTHVTASEYTLFGQIVIILLIQIGGLGFLTLMSMFFVLLKRKLTYANKIVMQEALNRNSLNETGIYIKRVIKYTVCFELIGAICLAFVFIPQFGILKGIYYSLFHAISAFCNAGFDILGNNSMVPYVGNVWINLVICGLIIAGGLGFVVWIDLRLSLIHYREHFKYFKMKRYLESLSLHTKIALISTFVLIFGGMTVIFILEFQNPLTLKSLPFSQKILASFFQSVTLRTAGFATVDMASLHQATKFFMSIIMFIGGSPAGTAGGVKTVTFVIGLLYVRALMRGDENIHVFKRTIDDQIVKRALTIMLISFAIALTGLFILSISEQADFIDLLFEVFSAFATVGLTAGLTPTLTFVGKIVIIILMYIGRIGPITMVLIFVRKYNAKKGKDVNYIKEHILIG</sequence>
<dbReference type="GO" id="GO:0005886">
    <property type="term" value="C:plasma membrane"/>
    <property type="evidence" value="ECO:0007669"/>
    <property type="project" value="UniProtKB-SubCell"/>
</dbReference>
<keyword evidence="2" id="KW-0813">Transport</keyword>
<evidence type="ECO:0000256" key="7">
    <source>
        <dbReference type="ARBA" id="ARBA00022989"/>
    </source>
</evidence>
<keyword evidence="9 10" id="KW-0472">Membrane</keyword>
<keyword evidence="4" id="KW-0633">Potassium transport</keyword>
<feature type="transmembrane region" description="Helical" evidence="10">
    <location>
        <begin position="365"/>
        <end position="386"/>
    </location>
</feature>
<proteinExistence type="predicted"/>
<evidence type="ECO:0000313" key="12">
    <source>
        <dbReference type="EMBL" id="PST36055.1"/>
    </source>
</evidence>
<keyword evidence="13" id="KW-1185">Reference proteome</keyword>
<evidence type="ECO:0000313" key="13">
    <source>
        <dbReference type="Proteomes" id="UP000240974"/>
    </source>
</evidence>
<keyword evidence="6" id="KW-0630">Potassium</keyword>
<evidence type="ECO:0000313" key="14">
    <source>
        <dbReference type="Proteomes" id="UP000593842"/>
    </source>
</evidence>
<dbReference type="GO" id="GO:0015379">
    <property type="term" value="F:potassium:chloride symporter activity"/>
    <property type="evidence" value="ECO:0007669"/>
    <property type="project" value="InterPro"/>
</dbReference>
<evidence type="ECO:0000256" key="4">
    <source>
        <dbReference type="ARBA" id="ARBA00022538"/>
    </source>
</evidence>
<feature type="transmembrane region" description="Helical" evidence="10">
    <location>
        <begin position="313"/>
        <end position="345"/>
    </location>
</feature>
<dbReference type="PANTHER" id="PTHR32024">
    <property type="entry name" value="TRK SYSTEM POTASSIUM UPTAKE PROTEIN TRKG-RELATED"/>
    <property type="match status" value="1"/>
</dbReference>
<dbReference type="InterPro" id="IPR004772">
    <property type="entry name" value="TrkH"/>
</dbReference>
<evidence type="ECO:0000256" key="3">
    <source>
        <dbReference type="ARBA" id="ARBA00022475"/>
    </source>
</evidence>
<dbReference type="Proteomes" id="UP000240974">
    <property type="component" value="Unassembled WGS sequence"/>
</dbReference>
<dbReference type="KEGG" id="fit:Fi14EGH31_20420"/>
<gene>
    <name evidence="11" type="primary">ktrB</name>
    <name evidence="12" type="ORF">C7U54_13505</name>
    <name evidence="11" type="ORF">Fi14EGH31_20420</name>
</gene>
<evidence type="ECO:0000256" key="10">
    <source>
        <dbReference type="SAM" id="Phobius"/>
    </source>
</evidence>
<evidence type="ECO:0000256" key="2">
    <source>
        <dbReference type="ARBA" id="ARBA00022448"/>
    </source>
</evidence>
<dbReference type="AlphaFoldDB" id="A0A2T3FLA6"/>
<dbReference type="PANTHER" id="PTHR32024:SF1">
    <property type="entry name" value="KTR SYSTEM POTASSIUM UPTAKE PROTEIN B"/>
    <property type="match status" value="1"/>
</dbReference>
<feature type="transmembrane region" description="Helical" evidence="10">
    <location>
        <begin position="196"/>
        <end position="217"/>
    </location>
</feature>
<dbReference type="Pfam" id="PF02386">
    <property type="entry name" value="TrkH"/>
    <property type="match status" value="1"/>
</dbReference>
<dbReference type="NCBIfam" id="TIGR00933">
    <property type="entry name" value="2a38"/>
    <property type="match status" value="1"/>
</dbReference>
<protein>
    <submittedName>
        <fullName evidence="11">Potassium transporter KtrB</fullName>
    </submittedName>
    <submittedName>
        <fullName evidence="12">Potassium uptake protein</fullName>
    </submittedName>
</protein>
<reference evidence="12 13" key="1">
    <citation type="journal article" date="2019" name="Int. J. Syst. Evol. Microbiol.">
        <title>Faecalibacillus intestinalis gen. nov., sp. nov. and Faecalibacillus faecis sp. nov., isolated from human faeces.</title>
        <authorList>
            <person name="Seo B."/>
            <person name="Jeon K."/>
            <person name="Baek I."/>
            <person name="Lee Y.M."/>
            <person name="Baek K."/>
            <person name="Ko G."/>
        </authorList>
    </citation>
    <scope>NUCLEOTIDE SEQUENCE [LARGE SCALE GENOMIC DNA]</scope>
    <source>
        <strain evidence="12 13">SNUG30099</strain>
    </source>
</reference>
<reference evidence="11" key="2">
    <citation type="journal article" date="2020" name="Microbiol. Resour. Announc.">
        <title>Complete Genome Sequence of Faecalibacillus intestinalis JCM 34082, Isolated from Feces from a Healthy Japanese Female.</title>
        <authorList>
            <person name="Sakamoto M."/>
            <person name="Ikeyama N."/>
            <person name="Toyoda A."/>
            <person name="Murakami T."/>
            <person name="Mori H."/>
            <person name="Ohkuma M."/>
        </authorList>
    </citation>
    <scope>NUCLEOTIDE SEQUENCE</scope>
    <source>
        <strain evidence="11">14EGH31</strain>
    </source>
</reference>